<feature type="transmembrane region" description="Helical" evidence="1">
    <location>
        <begin position="7"/>
        <end position="27"/>
    </location>
</feature>
<keyword evidence="1" id="KW-0812">Transmembrane</keyword>
<dbReference type="RefSeq" id="WP_012215797.1">
    <property type="nucleotide sequence ID" value="NC_010085.1"/>
</dbReference>
<evidence type="ECO:0000313" key="2">
    <source>
        <dbReference type="EMBL" id="ABX13310.1"/>
    </source>
</evidence>
<dbReference type="HOGENOM" id="CLU_112308_0_0_2"/>
<reference evidence="2 3" key="1">
    <citation type="journal article" date="2010" name="Proc. Natl. Acad. Sci. U.S.A.">
        <title>Nitrosopumilus maritimus genome reveals unique mechanisms for nitrification and autotrophy in globally distributed marine crenarchaea.</title>
        <authorList>
            <person name="Walker C.B."/>
            <person name="de la Torre J.R."/>
            <person name="Klotz M.G."/>
            <person name="Urakawa H."/>
            <person name="Pinel N."/>
            <person name="Arp D.J."/>
            <person name="Brochier-Armanet C."/>
            <person name="Chain P.S."/>
            <person name="Chan P.P."/>
            <person name="Gollabgir A."/>
            <person name="Hemp J."/>
            <person name="Hugler M."/>
            <person name="Karr E.A."/>
            <person name="Konneke M."/>
            <person name="Shin M."/>
            <person name="Lawton T.J."/>
            <person name="Lowe T."/>
            <person name="Martens-Habbena W."/>
            <person name="Sayavedra-Soto L.A."/>
            <person name="Lang D."/>
            <person name="Sievert S.M."/>
            <person name="Rosenzweig A.C."/>
            <person name="Manning G."/>
            <person name="Stahl D.A."/>
        </authorList>
    </citation>
    <scope>NUCLEOTIDE SEQUENCE [LARGE SCALE GENOMIC DNA]</scope>
    <source>
        <strain evidence="2 3">SCM1</strain>
    </source>
</reference>
<dbReference type="KEGG" id="nmr:Nmar_1414"/>
<proteinExistence type="predicted"/>
<dbReference type="STRING" id="436308.Nmar_1414"/>
<gene>
    <name evidence="2" type="ordered locus">Nmar_1414</name>
</gene>
<evidence type="ECO:0008006" key="4">
    <source>
        <dbReference type="Google" id="ProtNLM"/>
    </source>
</evidence>
<accession>A9A3P8</accession>
<dbReference type="Proteomes" id="UP000000792">
    <property type="component" value="Chromosome"/>
</dbReference>
<sequence>MASKKGIAITIIILGAITGASFLVWTVPQQNETTFIITDYENYLDGAKSIHEVLQKSTDIEYQKLLDGEITPDQYITSADVTSSQVTSQISEFVTSKPPEEWQNSYISFMDGMKKFNSYIGETKVLANLIQNESSQEEFTEAMEKIESLKAESMELVKISDDSRP</sequence>
<evidence type="ECO:0000313" key="3">
    <source>
        <dbReference type="Proteomes" id="UP000000792"/>
    </source>
</evidence>
<protein>
    <recommendedName>
        <fullName evidence="4">Chemotaxis methyl-accepting receptor HlyB-like 4HB MCP domain-containing protein</fullName>
    </recommendedName>
</protein>
<dbReference type="AlphaFoldDB" id="A9A3P8"/>
<dbReference type="EMBL" id="CP000866">
    <property type="protein sequence ID" value="ABX13310.1"/>
    <property type="molecule type" value="Genomic_DNA"/>
</dbReference>
<dbReference type="OrthoDB" id="4905at2157"/>
<dbReference type="InParanoid" id="A9A3P8"/>
<organism evidence="2 3">
    <name type="scientific">Nitrosopumilus maritimus (strain SCM1)</name>
    <dbReference type="NCBI Taxonomy" id="436308"/>
    <lineage>
        <taxon>Archaea</taxon>
        <taxon>Nitrososphaerota</taxon>
        <taxon>Nitrososphaeria</taxon>
        <taxon>Nitrosopumilales</taxon>
        <taxon>Nitrosopumilaceae</taxon>
        <taxon>Nitrosopumilus</taxon>
    </lineage>
</organism>
<dbReference type="eggNOG" id="arCOG08774">
    <property type="taxonomic scope" value="Archaea"/>
</dbReference>
<dbReference type="GeneID" id="5773079"/>
<keyword evidence="3" id="KW-1185">Reference proteome</keyword>
<name>A9A3P8_NITMS</name>
<dbReference type="EnsemblBacteria" id="ABX13310">
    <property type="protein sequence ID" value="ABX13310"/>
    <property type="gene ID" value="Nmar_1414"/>
</dbReference>
<keyword evidence="1" id="KW-0472">Membrane</keyword>
<keyword evidence="1" id="KW-1133">Transmembrane helix</keyword>
<evidence type="ECO:0000256" key="1">
    <source>
        <dbReference type="SAM" id="Phobius"/>
    </source>
</evidence>